<dbReference type="InterPro" id="IPR021495">
    <property type="entry name" value="CRR42-like"/>
</dbReference>
<dbReference type="eggNOG" id="ENOG50330CE">
    <property type="taxonomic scope" value="Bacteria"/>
</dbReference>
<dbReference type="Pfam" id="PF11347">
    <property type="entry name" value="CRR42-like"/>
    <property type="match status" value="1"/>
</dbReference>
<dbReference type="AlphaFoldDB" id="A0A086CG58"/>
<comment type="caution">
    <text evidence="1">The sequence shown here is derived from an EMBL/GenBank/DDBJ whole genome shotgun (WGS) entry which is preliminary data.</text>
</comment>
<dbReference type="Proteomes" id="UP000028922">
    <property type="component" value="Unassembled WGS sequence"/>
</dbReference>
<protein>
    <recommendedName>
        <fullName evidence="3">DUF3148 domain-containing protein</fullName>
    </recommendedName>
</protein>
<proteinExistence type="predicted"/>
<sequence length="74" mass="8349">MNKPKLSIGSKVFLQNRPPYLKTADPMPMLRPSDILEIGDQGVIIDIRPGGYWGVKFTQGTFLIEDQYIAVLKQ</sequence>
<dbReference type="EMBL" id="JPSP01000012">
    <property type="protein sequence ID" value="KFF41172.1"/>
    <property type="molecule type" value="Genomic_DNA"/>
</dbReference>
<reference evidence="1 2" key="1">
    <citation type="submission" date="2014-08" db="EMBL/GenBank/DDBJ databases">
        <title>Comparative genomics reveals surprising divergence of two closely related strains of uncultivated UCYN-A cyanobacteria.</title>
        <authorList>
            <person name="Bombar D."/>
            <person name="Heller P."/>
            <person name="Sanchez-Baracaldo P."/>
            <person name="Carter B.J."/>
            <person name="Zert J.P."/>
        </authorList>
    </citation>
    <scope>NUCLEOTIDE SEQUENCE [LARGE SCALE GENOMIC DNA]</scope>
</reference>
<evidence type="ECO:0000313" key="1">
    <source>
        <dbReference type="EMBL" id="KFF41172.1"/>
    </source>
</evidence>
<accession>A0A086CG58</accession>
<evidence type="ECO:0008006" key="3">
    <source>
        <dbReference type="Google" id="ProtNLM"/>
    </source>
</evidence>
<gene>
    <name evidence="1" type="ORF">ucyna2_00994</name>
</gene>
<dbReference type="PATRIC" id="fig|1527444.3.peg.945"/>
<dbReference type="PANTHER" id="PTHR36799:SF2">
    <property type="entry name" value="PROTEIN CHLORORESPIRATORY REDUCTION 42, CHLOROPLASTIC"/>
    <property type="match status" value="1"/>
</dbReference>
<evidence type="ECO:0000313" key="2">
    <source>
        <dbReference type="Proteomes" id="UP000028922"/>
    </source>
</evidence>
<name>A0A086CG58_9CHRO</name>
<dbReference type="STRING" id="1527444.ucyna2_00994"/>
<organism evidence="1 2">
    <name type="scientific">Candidatus Atelocyanobacterium thalassa isolate SIO64986</name>
    <dbReference type="NCBI Taxonomy" id="1527444"/>
    <lineage>
        <taxon>Bacteria</taxon>
        <taxon>Bacillati</taxon>
        <taxon>Cyanobacteriota</taxon>
        <taxon>Cyanophyceae</taxon>
        <taxon>Oscillatoriophycideae</taxon>
        <taxon>Chroococcales</taxon>
        <taxon>Aphanothecaceae</taxon>
        <taxon>Candidatus Atelocyanobacterium</taxon>
        <taxon>Candidatus Atelocyanobacterium thalassae</taxon>
    </lineage>
</organism>
<dbReference type="NCBIfam" id="NF045913">
    <property type="entry name" value="RegSipA"/>
    <property type="match status" value="1"/>
</dbReference>
<dbReference type="PANTHER" id="PTHR36799">
    <property type="match status" value="1"/>
</dbReference>